<proteinExistence type="inferred from homology"/>
<dbReference type="Gene3D" id="3.40.50.200">
    <property type="entry name" value="Peptidase S8/S53 domain"/>
    <property type="match status" value="1"/>
</dbReference>
<keyword evidence="5" id="KW-1185">Reference proteome</keyword>
<accession>A0A1T5MHI1</accession>
<evidence type="ECO:0000313" key="5">
    <source>
        <dbReference type="Proteomes" id="UP000190961"/>
    </source>
</evidence>
<evidence type="ECO:0000259" key="3">
    <source>
        <dbReference type="Pfam" id="PF00082"/>
    </source>
</evidence>
<feature type="domain" description="Peptidase S8/S53" evidence="3">
    <location>
        <begin position="222"/>
        <end position="437"/>
    </location>
</feature>
<dbReference type="PROSITE" id="PS51892">
    <property type="entry name" value="SUBTILASE"/>
    <property type="match status" value="1"/>
</dbReference>
<dbReference type="InterPro" id="IPR008979">
    <property type="entry name" value="Galactose-bd-like_sf"/>
</dbReference>
<dbReference type="OrthoDB" id="9792152at2"/>
<comment type="similarity">
    <text evidence="1 2">Belongs to the peptidase S8 family.</text>
</comment>
<dbReference type="AlphaFoldDB" id="A0A1T5MHI1"/>
<evidence type="ECO:0000313" key="4">
    <source>
        <dbReference type="EMBL" id="SKC87706.1"/>
    </source>
</evidence>
<dbReference type="EMBL" id="FUZU01000004">
    <property type="protein sequence ID" value="SKC87706.1"/>
    <property type="molecule type" value="Genomic_DNA"/>
</dbReference>
<dbReference type="GO" id="GO:0006508">
    <property type="term" value="P:proteolysis"/>
    <property type="evidence" value="ECO:0007669"/>
    <property type="project" value="InterPro"/>
</dbReference>
<dbReference type="PANTHER" id="PTHR43399">
    <property type="entry name" value="SUBTILISIN-RELATED"/>
    <property type="match status" value="1"/>
</dbReference>
<protein>
    <submittedName>
        <fullName evidence="4">Por secretion system C-terminal sorting domain-containing protein</fullName>
    </submittedName>
</protein>
<dbReference type="InterPro" id="IPR000209">
    <property type="entry name" value="Peptidase_S8/S53_dom"/>
</dbReference>
<dbReference type="InterPro" id="IPR051048">
    <property type="entry name" value="Peptidase_S8/S53_subtilisin"/>
</dbReference>
<dbReference type="Gene3D" id="2.60.120.380">
    <property type="match status" value="1"/>
</dbReference>
<dbReference type="Proteomes" id="UP000190961">
    <property type="component" value="Unassembled WGS sequence"/>
</dbReference>
<sequence>MNVYYIIKRLVVSIALIFIYSTIYSQNKLQHILVKASREEINELQRTHAIKFARALPSGDYVCFFNENAQGRERLRGEYINDNRWKLAPAFTKTDITGNILSVQVVDVYVFKQYIREHISRCEILNEHAASNTILLRLNAENDLDILLECDVVVFIGISPEEIIEETSNSFQDIGVNKVNIVHNIYHELSGEGLNVCIKERSFDTTDIDLAGRAFTSMLTDEERSLHAAQMATIIAGGGNSIPASKGAAWASRITASSFSNLLPDDGATLSSLGISVQNHSYGVSVDNIYGAEAHAYDVSVNNNSELLHIFSAGNSGSTVSTSGTYAGIAGYANLSGNMKMAKNVLTVSATDKTREVSTLNSRGPAYDGRLKPELVAFGSEGTSDAAAMVSGISILVQHAYKNIYSQLPSAALVKAILIASADDVENRGIDFISGYGAVNAYQAIQLVKAAFFKNDNIGQNETKTMDIHIPSGIKTLRVAVTWNDPAAAAGDAIAIVNDLDGKLTNGNLQWHPWVLSHYPHADSLSKAAIRKPDHLNTVEYITVDDPAAGTYQLQVTSKNLATDTQDFHVAYWLDTANVFQWTYPTGSDKTEAESEIYFRWNSSFEDTGTLEVSVNGSPYETIAENIAIADDAYTWKTPAGLGVAVARMKIGNDYYRSDTFTIAPSIPLKVGYNCDDEVLLTWNKIPGATQYRVLSMQGKYMEPIYISADTSFIFDKDQFASLYYAIQPVIDNKVALQGVAYNYSDQGVHCYYRNFIAMLTEAETAKLSLNISTVYNVTGIQFEKEIDGSFTPLDVVPVNSNLLYEYIDESIRGGVIRYRAAILLSDGRAVYSDTSVLYYGDDKTYLVYPNPVKAEEQELEVLTNGDNLKMVLYDMTGKILKSQDLYNSLFRFSIAELTRGFYIYRIFRNSKPVASGRLVVN</sequence>
<name>A0A1T5MHI1_9BACT</name>
<dbReference type="Pfam" id="PF00082">
    <property type="entry name" value="Peptidase_S8"/>
    <property type="match status" value="1"/>
</dbReference>
<gene>
    <name evidence="4" type="ORF">SAMN05660236_5491</name>
</gene>
<dbReference type="PANTHER" id="PTHR43399:SF4">
    <property type="entry name" value="CELL WALL-ASSOCIATED PROTEASE"/>
    <property type="match status" value="1"/>
</dbReference>
<dbReference type="RefSeq" id="WP_079689949.1">
    <property type="nucleotide sequence ID" value="NZ_FUZU01000004.1"/>
</dbReference>
<dbReference type="SUPFAM" id="SSF49785">
    <property type="entry name" value="Galactose-binding domain-like"/>
    <property type="match status" value="1"/>
</dbReference>
<comment type="caution">
    <text evidence="2">Lacks conserved residue(s) required for the propagation of feature annotation.</text>
</comment>
<dbReference type="SUPFAM" id="SSF52743">
    <property type="entry name" value="Subtilisin-like"/>
    <property type="match status" value="1"/>
</dbReference>
<organism evidence="4 5">
    <name type="scientific">Ohtaekwangia koreensis</name>
    <dbReference type="NCBI Taxonomy" id="688867"/>
    <lineage>
        <taxon>Bacteria</taxon>
        <taxon>Pseudomonadati</taxon>
        <taxon>Bacteroidota</taxon>
        <taxon>Cytophagia</taxon>
        <taxon>Cytophagales</taxon>
        <taxon>Fulvivirgaceae</taxon>
        <taxon>Ohtaekwangia</taxon>
    </lineage>
</organism>
<dbReference type="InterPro" id="IPR036852">
    <property type="entry name" value="Peptidase_S8/S53_dom_sf"/>
</dbReference>
<reference evidence="4 5" key="1">
    <citation type="submission" date="2017-02" db="EMBL/GenBank/DDBJ databases">
        <authorList>
            <person name="Peterson S.W."/>
        </authorList>
    </citation>
    <scope>NUCLEOTIDE SEQUENCE [LARGE SCALE GENOMIC DNA]</scope>
    <source>
        <strain evidence="4 5">DSM 25262</strain>
    </source>
</reference>
<dbReference type="GO" id="GO:0004252">
    <property type="term" value="F:serine-type endopeptidase activity"/>
    <property type="evidence" value="ECO:0007669"/>
    <property type="project" value="InterPro"/>
</dbReference>
<dbReference type="STRING" id="688867.SAMN05660236_5491"/>
<dbReference type="NCBIfam" id="TIGR04183">
    <property type="entry name" value="Por_Secre_tail"/>
    <property type="match status" value="1"/>
</dbReference>
<dbReference type="InterPro" id="IPR026444">
    <property type="entry name" value="Secre_tail"/>
</dbReference>
<evidence type="ECO:0000256" key="1">
    <source>
        <dbReference type="ARBA" id="ARBA00011073"/>
    </source>
</evidence>
<evidence type="ECO:0000256" key="2">
    <source>
        <dbReference type="PROSITE-ProRule" id="PRU01240"/>
    </source>
</evidence>